<evidence type="ECO:0000256" key="6">
    <source>
        <dbReference type="ARBA" id="ARBA00022989"/>
    </source>
</evidence>
<comment type="similarity">
    <text evidence="2">Belongs to the auxin efflux carrier (TC 2.A.69) family.</text>
</comment>
<keyword evidence="7 8" id="KW-0472">Membrane</keyword>
<evidence type="ECO:0000256" key="3">
    <source>
        <dbReference type="ARBA" id="ARBA00022448"/>
    </source>
</evidence>
<evidence type="ECO:0000313" key="10">
    <source>
        <dbReference type="Proteomes" id="UP001208567"/>
    </source>
</evidence>
<dbReference type="InterPro" id="IPR038770">
    <property type="entry name" value="Na+/solute_symporter_sf"/>
</dbReference>
<evidence type="ECO:0000313" key="9">
    <source>
        <dbReference type="EMBL" id="GLC31342.1"/>
    </source>
</evidence>
<proteinExistence type="inferred from homology"/>
<organism evidence="9 10">
    <name type="scientific">Clostridium omnivorum</name>
    <dbReference type="NCBI Taxonomy" id="1604902"/>
    <lineage>
        <taxon>Bacteria</taxon>
        <taxon>Bacillati</taxon>
        <taxon>Bacillota</taxon>
        <taxon>Clostridia</taxon>
        <taxon>Eubacteriales</taxon>
        <taxon>Clostridiaceae</taxon>
        <taxon>Clostridium</taxon>
    </lineage>
</organism>
<feature type="transmembrane region" description="Helical" evidence="8">
    <location>
        <begin position="36"/>
        <end position="58"/>
    </location>
</feature>
<feature type="transmembrane region" description="Helical" evidence="8">
    <location>
        <begin position="6"/>
        <end position="24"/>
    </location>
</feature>
<dbReference type="EMBL" id="BRXR01000001">
    <property type="protein sequence ID" value="GLC31342.1"/>
    <property type="molecule type" value="Genomic_DNA"/>
</dbReference>
<comment type="caution">
    <text evidence="9">The sequence shown here is derived from an EMBL/GenBank/DDBJ whole genome shotgun (WGS) entry which is preliminary data.</text>
</comment>
<dbReference type="Proteomes" id="UP001208567">
    <property type="component" value="Unassembled WGS sequence"/>
</dbReference>
<feature type="transmembrane region" description="Helical" evidence="8">
    <location>
        <begin position="200"/>
        <end position="220"/>
    </location>
</feature>
<evidence type="ECO:0000256" key="4">
    <source>
        <dbReference type="ARBA" id="ARBA00022475"/>
    </source>
</evidence>
<keyword evidence="4" id="KW-1003">Cell membrane</keyword>
<dbReference type="RefSeq" id="WP_264850625.1">
    <property type="nucleotide sequence ID" value="NZ_BRXR01000001.1"/>
</dbReference>
<feature type="transmembrane region" description="Helical" evidence="8">
    <location>
        <begin position="129"/>
        <end position="149"/>
    </location>
</feature>
<dbReference type="Gene3D" id="1.20.1530.20">
    <property type="match status" value="1"/>
</dbReference>
<feature type="transmembrane region" description="Helical" evidence="8">
    <location>
        <begin position="263"/>
        <end position="283"/>
    </location>
</feature>
<keyword evidence="10" id="KW-1185">Reference proteome</keyword>
<protein>
    <submittedName>
        <fullName evidence="9">Malate transporter</fullName>
    </submittedName>
</protein>
<feature type="transmembrane region" description="Helical" evidence="8">
    <location>
        <begin position="103"/>
        <end position="123"/>
    </location>
</feature>
<gene>
    <name evidence="9" type="ORF">bsdE14_27520</name>
</gene>
<sequence length="312" mass="34822">MVVLNALQSVLTIVLMIAIGYILSWKKWFDEGTSRLFSKLVVNISLPALMISNLMTTFTKEKLEQAGVGLVIPFASMILCYALSIIISKLVKVDAKRRGTFQCMFFLSNTIFIGLPVNLALFGDHSVPYVLYYYIANTTMFWTIGVYNIRKDGGSTEGSLFSIETLKRIFSPPLMGFIAAIILILLNIKLPLFIMDTCKYIGNLTTPLSMLFIGIIIYSIDLREIKFDLEMLVVLIGRFVISPLSVLLFCHLLSAPMLMKDVFIIQAGLPIMTQTAIITQAYGADHKYGAMMVAVTTIASMFIIPIYMLLLS</sequence>
<name>A0ABQ5N852_9CLOT</name>
<evidence type="ECO:0000256" key="1">
    <source>
        <dbReference type="ARBA" id="ARBA00004651"/>
    </source>
</evidence>
<keyword evidence="3" id="KW-0813">Transport</keyword>
<reference evidence="9 10" key="1">
    <citation type="journal article" date="2024" name="Int. J. Syst. Evol. Microbiol.">
        <title>Clostridium omnivorum sp. nov., isolated from anoxic soil under the treatment of reductive soil disinfestation.</title>
        <authorList>
            <person name="Ueki A."/>
            <person name="Tonouchi A."/>
            <person name="Kaku N."/>
            <person name="Honma S."/>
            <person name="Ueki K."/>
        </authorList>
    </citation>
    <scope>NUCLEOTIDE SEQUENCE [LARGE SCALE GENOMIC DNA]</scope>
    <source>
        <strain evidence="9 10">E14</strain>
    </source>
</reference>
<keyword evidence="6 8" id="KW-1133">Transmembrane helix</keyword>
<comment type="subcellular location">
    <subcellularLocation>
        <location evidence="1">Cell membrane</location>
        <topology evidence="1">Multi-pass membrane protein</topology>
    </subcellularLocation>
</comment>
<dbReference type="InterPro" id="IPR004776">
    <property type="entry name" value="Mem_transp_PIN-like"/>
</dbReference>
<feature type="transmembrane region" description="Helical" evidence="8">
    <location>
        <begin position="70"/>
        <end position="91"/>
    </location>
</feature>
<evidence type="ECO:0000256" key="7">
    <source>
        <dbReference type="ARBA" id="ARBA00023136"/>
    </source>
</evidence>
<accession>A0ABQ5N852</accession>
<feature type="transmembrane region" description="Helical" evidence="8">
    <location>
        <begin position="169"/>
        <end position="188"/>
    </location>
</feature>
<dbReference type="PANTHER" id="PTHR36838:SF1">
    <property type="entry name" value="SLR1864 PROTEIN"/>
    <property type="match status" value="1"/>
</dbReference>
<evidence type="ECO:0000256" key="8">
    <source>
        <dbReference type="SAM" id="Phobius"/>
    </source>
</evidence>
<evidence type="ECO:0000256" key="2">
    <source>
        <dbReference type="ARBA" id="ARBA00010145"/>
    </source>
</evidence>
<keyword evidence="5 8" id="KW-0812">Transmembrane</keyword>
<dbReference type="PANTHER" id="PTHR36838">
    <property type="entry name" value="AUXIN EFFLUX CARRIER FAMILY PROTEIN"/>
    <property type="match status" value="1"/>
</dbReference>
<feature type="transmembrane region" description="Helical" evidence="8">
    <location>
        <begin position="290"/>
        <end position="310"/>
    </location>
</feature>
<dbReference type="Pfam" id="PF03547">
    <property type="entry name" value="Mem_trans"/>
    <property type="match status" value="1"/>
</dbReference>
<evidence type="ECO:0000256" key="5">
    <source>
        <dbReference type="ARBA" id="ARBA00022692"/>
    </source>
</evidence>
<feature type="transmembrane region" description="Helical" evidence="8">
    <location>
        <begin position="232"/>
        <end position="257"/>
    </location>
</feature>